<evidence type="ECO:0000256" key="4">
    <source>
        <dbReference type="PROSITE-ProRule" id="PRU00175"/>
    </source>
</evidence>
<dbReference type="KEGG" id="vg:15614087"/>
<dbReference type="InterPro" id="IPR017907">
    <property type="entry name" value="Znf_RING_CS"/>
</dbReference>
<evidence type="ECO:0000256" key="1">
    <source>
        <dbReference type="ARBA" id="ARBA00022723"/>
    </source>
</evidence>
<dbReference type="InterPro" id="IPR013083">
    <property type="entry name" value="Znf_RING/FYVE/PHD"/>
</dbReference>
<keyword evidence="2 4" id="KW-0863">Zinc-finger</keyword>
<keyword evidence="5" id="KW-0472">Membrane</keyword>
<protein>
    <recommendedName>
        <fullName evidence="6">RING-type domain-containing protein</fullName>
    </recommendedName>
</protein>
<dbReference type="PROSITE" id="PS00518">
    <property type="entry name" value="ZF_RING_1"/>
    <property type="match status" value="1"/>
</dbReference>
<keyword evidence="3" id="KW-0862">Zinc</keyword>
<dbReference type="RefSeq" id="YP_008003981.1">
    <property type="nucleotide sequence ID" value="NC_021247.1"/>
</dbReference>
<gene>
    <name evidence="7" type="ORF">AHEV_158</name>
</gene>
<evidence type="ECO:0000313" key="8">
    <source>
        <dbReference type="Proteomes" id="UP000792575"/>
    </source>
</evidence>
<dbReference type="SUPFAM" id="SSF57850">
    <property type="entry name" value="RING/U-box"/>
    <property type="match status" value="1"/>
</dbReference>
<dbReference type="EMBL" id="HF679131">
    <property type="protein sequence ID" value="CCU55479.1"/>
    <property type="molecule type" value="Genomic_DNA"/>
</dbReference>
<dbReference type="Proteomes" id="UP000792575">
    <property type="component" value="Genome"/>
</dbReference>
<dbReference type="PROSITE" id="PS50089">
    <property type="entry name" value="ZF_RING_2"/>
    <property type="match status" value="1"/>
</dbReference>
<evidence type="ECO:0000313" key="7">
    <source>
        <dbReference type="EMBL" id="CCU55479.1"/>
    </source>
</evidence>
<dbReference type="Gene3D" id="3.30.40.10">
    <property type="entry name" value="Zinc/RING finger domain, C3HC4 (zinc finger)"/>
    <property type="match status" value="1"/>
</dbReference>
<reference evidence="7" key="1">
    <citation type="journal article" date="2013" name="J. Virol.">
        <title>New Insights into the Evolution of Entomopoxvirinae from the Complete Genome Sequences of Four Entomopoxviruses Infecting Adoxophyes honmai, Choristoneura biennis, Choristoneura rosaceana, and Mythimna separata.</title>
        <authorList>
            <person name="Theze J."/>
            <person name="Takatsuka J."/>
            <person name="Li Z."/>
            <person name="Gallais J."/>
            <person name="Doucet D."/>
            <person name="Arif B."/>
            <person name="Nakai M."/>
            <person name="Herniou E.A."/>
        </authorList>
    </citation>
    <scope>NUCLEOTIDE SEQUENCE</scope>
    <source>
        <strain evidence="7">Tokyo</strain>
    </source>
</reference>
<keyword evidence="5" id="KW-0812">Transmembrane</keyword>
<feature type="transmembrane region" description="Helical" evidence="5">
    <location>
        <begin position="7"/>
        <end position="25"/>
    </location>
</feature>
<keyword evidence="1" id="KW-0479">Metal-binding</keyword>
<accession>A0A916KP62</accession>
<name>A0A916KP62_9POXV</name>
<keyword evidence="8" id="KW-1185">Reference proteome</keyword>
<dbReference type="InterPro" id="IPR001841">
    <property type="entry name" value="Znf_RING"/>
</dbReference>
<proteinExistence type="predicted"/>
<feature type="domain" description="RING-type" evidence="6">
    <location>
        <begin position="142"/>
        <end position="180"/>
    </location>
</feature>
<keyword evidence="5" id="KW-1133">Transmembrane helix</keyword>
<evidence type="ECO:0000256" key="3">
    <source>
        <dbReference type="ARBA" id="ARBA00022833"/>
    </source>
</evidence>
<organism evidence="7 8">
    <name type="scientific">Adoxophyes honmai entomopoxvirus 'L'</name>
    <dbReference type="NCBI Taxonomy" id="1293540"/>
    <lineage>
        <taxon>Viruses</taxon>
        <taxon>Varidnaviria</taxon>
        <taxon>Bamfordvirae</taxon>
        <taxon>Nucleocytoviricota</taxon>
        <taxon>Pokkesviricetes</taxon>
        <taxon>Chitovirales</taxon>
        <taxon>Poxviridae</taxon>
        <taxon>Entomopoxvirinae</taxon>
        <taxon>Betaentomopoxvirus</taxon>
        <taxon>Betaentomopoxvirus ahonmai</taxon>
    </lineage>
</organism>
<evidence type="ECO:0000256" key="5">
    <source>
        <dbReference type="SAM" id="Phobius"/>
    </source>
</evidence>
<dbReference type="SMART" id="SM00184">
    <property type="entry name" value="RING"/>
    <property type="match status" value="1"/>
</dbReference>
<dbReference type="GeneID" id="15614087"/>
<dbReference type="GO" id="GO:0008270">
    <property type="term" value="F:zinc ion binding"/>
    <property type="evidence" value="ECO:0007669"/>
    <property type="project" value="UniProtKB-KW"/>
</dbReference>
<sequence length="217" mass="26006">MSPDLELMLFLMYMLGLTIAYGIYVESDIKYKNYIKYISIYFTPVVFLIATFIVSIACIIIICILCYEILKKYYNILKKLIITKKISFKKKKRLKIVFHVICISNYIYKCVKAKKELIIDCQVIGIIKYIYDCSNKKKYEECPICYIGYNYIIIITLKCNHQLCYNCLLKLKNNKCHMCRSKLKILYYQKPIDERYSNSYNYNDVEKILINYIFEFL</sequence>
<evidence type="ECO:0000259" key="6">
    <source>
        <dbReference type="PROSITE" id="PS50089"/>
    </source>
</evidence>
<feature type="transmembrane region" description="Helical" evidence="5">
    <location>
        <begin position="45"/>
        <end position="70"/>
    </location>
</feature>
<evidence type="ECO:0000256" key="2">
    <source>
        <dbReference type="ARBA" id="ARBA00022771"/>
    </source>
</evidence>